<feature type="transmembrane region" description="Helical" evidence="2">
    <location>
        <begin position="15"/>
        <end position="34"/>
    </location>
</feature>
<feature type="domain" description="Glucose-methanol-choline oxidoreductase N-terminal" evidence="3">
    <location>
        <begin position="309"/>
        <end position="323"/>
    </location>
</feature>
<dbReference type="Pfam" id="PF05199">
    <property type="entry name" value="GMC_oxred_C"/>
    <property type="match status" value="1"/>
</dbReference>
<dbReference type="InterPro" id="IPR007867">
    <property type="entry name" value="GMC_OxRtase_C"/>
</dbReference>
<keyword evidence="5" id="KW-1185">Reference proteome</keyword>
<feature type="transmembrane region" description="Helical" evidence="2">
    <location>
        <begin position="55"/>
        <end position="73"/>
    </location>
</feature>
<dbReference type="OrthoDB" id="269227at2759"/>
<dbReference type="EMBL" id="CAJVCH010053254">
    <property type="protein sequence ID" value="CAG7718407.1"/>
    <property type="molecule type" value="Genomic_DNA"/>
</dbReference>
<organism evidence="4 5">
    <name type="scientific">Allacma fusca</name>
    <dbReference type="NCBI Taxonomy" id="39272"/>
    <lineage>
        <taxon>Eukaryota</taxon>
        <taxon>Metazoa</taxon>
        <taxon>Ecdysozoa</taxon>
        <taxon>Arthropoda</taxon>
        <taxon>Hexapoda</taxon>
        <taxon>Collembola</taxon>
        <taxon>Symphypleona</taxon>
        <taxon>Sminthuridae</taxon>
        <taxon>Allacma</taxon>
    </lineage>
</organism>
<evidence type="ECO:0000313" key="5">
    <source>
        <dbReference type="Proteomes" id="UP000708208"/>
    </source>
</evidence>
<name>A0A8J2JHT6_9HEXA</name>
<dbReference type="InterPro" id="IPR012132">
    <property type="entry name" value="GMC_OxRdtase"/>
</dbReference>
<feature type="region of interest" description="Disordered" evidence="1">
    <location>
        <begin position="617"/>
        <end position="659"/>
    </location>
</feature>
<dbReference type="Pfam" id="PF00732">
    <property type="entry name" value="GMC_oxred_N"/>
    <property type="match status" value="1"/>
</dbReference>
<evidence type="ECO:0000313" key="4">
    <source>
        <dbReference type="EMBL" id="CAG7718407.1"/>
    </source>
</evidence>
<dbReference type="InterPro" id="IPR000172">
    <property type="entry name" value="GMC_OxRdtase_N"/>
</dbReference>
<sequence length="1117" mass="123331">MGVFSNIRHAFPNMWFMRILYGVVAGLGVFLATWENGDRLMDKVKSKFGGRQDTFDFIVVGAGSAGAVVANRLSENPHWKVLLLEAGGEPAPFHSIPGFSLYLTNYKSTDWQHLTVPQENSFHGSPNRQALWSQGRSLGGTSNLNFLIHLRGSPADFDNWGNITGDPSWNYQNLLPYFKKSEDYRGEWKNSKTHGTGGPIRIEVPSYHPLADYFVKAGAELGYPKTDLNGYYTEGFDTIHFPIKRGQRQAVYRSFIRPARRRRNLTIYKYSHVNKILINGLNQAYGVEYDRHGTRRQAMAKNEVIISAGTVQTPKILMLSGIGPCEHLRHLEIKCLADLPVGENLQDHVSVYLGPFIIDQPKSLLTDRDINPTAFSQFLFKGQGPLTTSTTQATGIFSSTLAKSKGEGHWPDLQSIFVPLGIHKNFGKDLAHAFGLRPEFTEPFYKSDVGKDAFTLLVSVGRPYSKGYIRLVNSDPYTRQIIDPKYYDHPADIARAIEVVKHQVRMIEETQSFKKLQARMTDSVLPGCEHVPLRSDAYWDCFIRTYAVSLHHTIGTASMGRDNDPKAVVDTQLRVRGVFNLRVIDASVMPVIPVSSTQAACIMIGEKGADLIKNAWGQSTTSNKTPHRPAPSTRQSIFSGLKTRRPTPQTTSVSNPFRIRPSVSSRPVVTFTTSTIKEPTSTVSTPITQPAQYKEASPPTRTNTYEPQLITPSNSYQPTPTSLSIPINSIYTVNPPLALVTTPFTPVSILNSVNLNSVEIPSNSVLNQYGTPQIIFKPSESPSPVTQSYAPQPIQQTESNMPMTTAQPPQTSAVPVVNNFRPVVRTGYVPNTETGRGPNASPFITSEVSNPHTPSQPLLIFEPESVPTPIPYNQPTPISKPPEQVLPKHYTYLKAISYSLTENAISIPYVPPLGPERAIPSVIPYGHLVRPKYDSSPQAYSYPQSQSSYQSGAATKSPNDLSNNNDYYTGREPIQGFQIPEPFAAGSEILSVYEDAGEFEPLKPIDSVVNSPKMLANLTAKAMVSGFESAFPELAGLQEQIVNLMGKSNGEESNEGKSAFTSALFTGKPDVPSSFLIPPGVFTEDLNVKELSSKNNLYIFQGHTRNLISSPNYVPSL</sequence>
<comment type="caution">
    <text evidence="4">The sequence shown here is derived from an EMBL/GenBank/DDBJ whole genome shotgun (WGS) entry which is preliminary data.</text>
</comment>
<keyword evidence="2" id="KW-1133">Transmembrane helix</keyword>
<feature type="region of interest" description="Disordered" evidence="1">
    <location>
        <begin position="936"/>
        <end position="965"/>
    </location>
</feature>
<keyword evidence="2" id="KW-0472">Membrane</keyword>
<feature type="region of interest" description="Disordered" evidence="1">
    <location>
        <begin position="680"/>
        <end position="705"/>
    </location>
</feature>
<dbReference type="Proteomes" id="UP000708208">
    <property type="component" value="Unassembled WGS sequence"/>
</dbReference>
<feature type="compositionally biased region" description="Polar residues" evidence="1">
    <location>
        <begin position="680"/>
        <end position="691"/>
    </location>
</feature>
<dbReference type="PANTHER" id="PTHR11552:SF227">
    <property type="entry name" value="GLUCOSE DEHYDROGENASE [FAD, QUINONE]-LIKE PROTEIN"/>
    <property type="match status" value="1"/>
</dbReference>
<feature type="compositionally biased region" description="Polar residues" evidence="1">
    <location>
        <begin position="646"/>
        <end position="655"/>
    </location>
</feature>
<proteinExistence type="predicted"/>
<reference evidence="4" key="1">
    <citation type="submission" date="2021-06" db="EMBL/GenBank/DDBJ databases">
        <authorList>
            <person name="Hodson N. C."/>
            <person name="Mongue J. A."/>
            <person name="Jaron S. K."/>
        </authorList>
    </citation>
    <scope>NUCLEOTIDE SEQUENCE</scope>
</reference>
<dbReference type="PROSITE" id="PS00624">
    <property type="entry name" value="GMC_OXRED_2"/>
    <property type="match status" value="1"/>
</dbReference>
<dbReference type="AlphaFoldDB" id="A0A8J2JHT6"/>
<evidence type="ECO:0000256" key="1">
    <source>
        <dbReference type="SAM" id="MobiDB-lite"/>
    </source>
</evidence>
<protein>
    <recommendedName>
        <fullName evidence="3">Glucose-methanol-choline oxidoreductase N-terminal domain-containing protein</fullName>
    </recommendedName>
</protein>
<evidence type="ECO:0000259" key="3">
    <source>
        <dbReference type="PROSITE" id="PS00624"/>
    </source>
</evidence>
<evidence type="ECO:0000256" key="2">
    <source>
        <dbReference type="SAM" id="Phobius"/>
    </source>
</evidence>
<dbReference type="PANTHER" id="PTHR11552">
    <property type="entry name" value="GLUCOSE-METHANOL-CHOLINE GMC OXIDOREDUCTASE"/>
    <property type="match status" value="1"/>
</dbReference>
<accession>A0A8J2JHT6</accession>
<feature type="compositionally biased region" description="Polar residues" evidence="1">
    <location>
        <begin position="952"/>
        <end position="965"/>
    </location>
</feature>
<keyword evidence="2" id="KW-0812">Transmembrane</keyword>
<dbReference type="GO" id="GO:0016614">
    <property type="term" value="F:oxidoreductase activity, acting on CH-OH group of donors"/>
    <property type="evidence" value="ECO:0007669"/>
    <property type="project" value="InterPro"/>
</dbReference>
<gene>
    <name evidence="4" type="ORF">AFUS01_LOCUS7799</name>
</gene>
<feature type="compositionally biased region" description="Low complexity" evidence="1">
    <location>
        <begin position="936"/>
        <end position="951"/>
    </location>
</feature>
<dbReference type="GO" id="GO:0050660">
    <property type="term" value="F:flavin adenine dinucleotide binding"/>
    <property type="evidence" value="ECO:0007669"/>
    <property type="project" value="InterPro"/>
</dbReference>